<feature type="region of interest" description="Disordered" evidence="4">
    <location>
        <begin position="207"/>
        <end position="226"/>
    </location>
</feature>
<evidence type="ECO:0000256" key="2">
    <source>
        <dbReference type="ARBA" id="ARBA00023159"/>
    </source>
</evidence>
<accession>A0A8C6SYE1</accession>
<evidence type="ECO:0000313" key="6">
    <source>
        <dbReference type="Ensembl" id="ENSNMLP00000013499.1"/>
    </source>
</evidence>
<dbReference type="Pfam" id="PF09310">
    <property type="entry name" value="PD-C2-AF1"/>
    <property type="match status" value="1"/>
</dbReference>
<feature type="compositionally biased region" description="Basic and acidic residues" evidence="4">
    <location>
        <begin position="214"/>
        <end position="224"/>
    </location>
</feature>
<feature type="domain" description="OCA" evidence="5">
    <location>
        <begin position="8"/>
        <end position="30"/>
    </location>
</feature>
<organism evidence="6 7">
    <name type="scientific">Neogobius melanostomus</name>
    <name type="common">round goby</name>
    <dbReference type="NCBI Taxonomy" id="47308"/>
    <lineage>
        <taxon>Eukaryota</taxon>
        <taxon>Metazoa</taxon>
        <taxon>Chordata</taxon>
        <taxon>Craniata</taxon>
        <taxon>Vertebrata</taxon>
        <taxon>Euteleostomi</taxon>
        <taxon>Actinopterygii</taxon>
        <taxon>Neopterygii</taxon>
        <taxon>Teleostei</taxon>
        <taxon>Neoteleostei</taxon>
        <taxon>Acanthomorphata</taxon>
        <taxon>Gobiaria</taxon>
        <taxon>Gobiiformes</taxon>
        <taxon>Gobioidei</taxon>
        <taxon>Gobiidae</taxon>
        <taxon>Benthophilinae</taxon>
        <taxon>Neogobiini</taxon>
        <taxon>Neogobius</taxon>
    </lineage>
</organism>
<dbReference type="InterPro" id="IPR047571">
    <property type="entry name" value="OCA"/>
</dbReference>
<keyword evidence="1" id="KW-0805">Transcription regulation</keyword>
<dbReference type="InterPro" id="IPR015389">
    <property type="entry name" value="PD-C2-AF1"/>
</dbReference>
<evidence type="ECO:0000256" key="4">
    <source>
        <dbReference type="SAM" id="MobiDB-lite"/>
    </source>
</evidence>
<protein>
    <recommendedName>
        <fullName evidence="5">OCA domain-containing protein</fullName>
    </recommendedName>
</protein>
<reference evidence="6" key="1">
    <citation type="submission" date="2025-08" db="UniProtKB">
        <authorList>
            <consortium name="Ensembl"/>
        </authorList>
    </citation>
    <scope>IDENTIFICATION</scope>
</reference>
<dbReference type="GO" id="GO:0003677">
    <property type="term" value="F:DNA binding"/>
    <property type="evidence" value="ECO:0007669"/>
    <property type="project" value="InterPro"/>
</dbReference>
<evidence type="ECO:0000313" key="7">
    <source>
        <dbReference type="Proteomes" id="UP000694523"/>
    </source>
</evidence>
<proteinExistence type="predicted"/>
<dbReference type="PROSITE" id="PS52003">
    <property type="entry name" value="OCA"/>
    <property type="match status" value="1"/>
</dbReference>
<name>A0A8C6SYE1_9GOBI</name>
<evidence type="ECO:0000259" key="5">
    <source>
        <dbReference type="PROSITE" id="PS52003"/>
    </source>
</evidence>
<evidence type="ECO:0000256" key="1">
    <source>
        <dbReference type="ARBA" id="ARBA00023015"/>
    </source>
</evidence>
<dbReference type="Proteomes" id="UP000694523">
    <property type="component" value="Unplaced"/>
</dbReference>
<keyword evidence="3" id="KW-0804">Transcription</keyword>
<evidence type="ECO:0000256" key="3">
    <source>
        <dbReference type="ARBA" id="ARBA00023163"/>
    </source>
</evidence>
<dbReference type="AlphaFoldDB" id="A0A8C6SYE1"/>
<keyword evidence="7" id="KW-1185">Reference proteome</keyword>
<dbReference type="GO" id="GO:0070974">
    <property type="term" value="F:POU domain binding"/>
    <property type="evidence" value="ECO:0007669"/>
    <property type="project" value="InterPro"/>
</dbReference>
<reference evidence="6" key="2">
    <citation type="submission" date="2025-09" db="UniProtKB">
        <authorList>
            <consortium name="Ensembl"/>
        </authorList>
    </citation>
    <scope>IDENTIFICATION</scope>
</reference>
<keyword evidence="2" id="KW-0010">Activator</keyword>
<sequence length="255" mass="27497">MHFNQMRHRPYQGVRVRDPVKELLRRKRSAAASISKTAATSVVGAFIIFSNPSHSVLSPGLFSSEAPAALGEGCSGWRALPWSPPESGAQDLPVQSQSISASSAITSGTDLYMQTLCPSYTMLTYTHTPLLTNFGPIPATPVPTSLPQMDSNCGLTYLPWTAVSSPAALPGSSLIHVPLSMSLATMIPQLDVQVRDDEAQILEQPLHPGTEGQSVHEEAEEKLESPSLLDRLLEEQKADNEDKDSCSNTIFVTNV</sequence>
<dbReference type="Ensembl" id="ENSNMLT00000015188.1">
    <property type="protein sequence ID" value="ENSNMLP00000013499.1"/>
    <property type="gene ID" value="ENSNMLG00000009058.1"/>
</dbReference>